<evidence type="ECO:0000313" key="2">
    <source>
        <dbReference type="EMBL" id="REA57651.1"/>
    </source>
</evidence>
<comment type="caution">
    <text evidence="2">The sequence shown here is derived from an EMBL/GenBank/DDBJ whole genome shotgun (WGS) entry which is preliminary data.</text>
</comment>
<dbReference type="Pfam" id="PF00583">
    <property type="entry name" value="Acetyltransf_1"/>
    <property type="match status" value="1"/>
</dbReference>
<organism evidence="2 3">
    <name type="scientific">Dyadobacter luteus</name>
    <dbReference type="NCBI Taxonomy" id="2259619"/>
    <lineage>
        <taxon>Bacteria</taxon>
        <taxon>Pseudomonadati</taxon>
        <taxon>Bacteroidota</taxon>
        <taxon>Cytophagia</taxon>
        <taxon>Cytophagales</taxon>
        <taxon>Spirosomataceae</taxon>
        <taxon>Dyadobacter</taxon>
    </lineage>
</organism>
<dbReference type="OrthoDB" id="961272at2"/>
<dbReference type="Proteomes" id="UP000256373">
    <property type="component" value="Unassembled WGS sequence"/>
</dbReference>
<dbReference type="PROSITE" id="PS51186">
    <property type="entry name" value="GNAT"/>
    <property type="match status" value="1"/>
</dbReference>
<protein>
    <submittedName>
        <fullName evidence="2">GNAT family N-acetyltransferase</fullName>
    </submittedName>
</protein>
<accession>A0A3D8Y5A1</accession>
<gene>
    <name evidence="2" type="ORF">DSL64_23210</name>
</gene>
<reference evidence="2 3" key="1">
    <citation type="submission" date="2018-07" db="EMBL/GenBank/DDBJ databases">
        <title>Dyadobacter roseus sp. nov., isolated from rose rhizosphere soil.</title>
        <authorList>
            <person name="Chen L."/>
        </authorList>
    </citation>
    <scope>NUCLEOTIDE SEQUENCE [LARGE SCALE GENOMIC DNA]</scope>
    <source>
        <strain evidence="2 3">RS19</strain>
    </source>
</reference>
<evidence type="ECO:0000313" key="3">
    <source>
        <dbReference type="Proteomes" id="UP000256373"/>
    </source>
</evidence>
<proteinExistence type="predicted"/>
<dbReference type="InterPro" id="IPR016181">
    <property type="entry name" value="Acyl_CoA_acyltransferase"/>
</dbReference>
<keyword evidence="2" id="KW-0808">Transferase</keyword>
<dbReference type="SUPFAM" id="SSF55729">
    <property type="entry name" value="Acyl-CoA N-acyltransferases (Nat)"/>
    <property type="match status" value="1"/>
</dbReference>
<evidence type="ECO:0000259" key="1">
    <source>
        <dbReference type="PROSITE" id="PS51186"/>
    </source>
</evidence>
<dbReference type="RefSeq" id="WP_115833338.1">
    <property type="nucleotide sequence ID" value="NZ_QNUL01000026.1"/>
</dbReference>
<name>A0A3D8Y5A1_9BACT</name>
<dbReference type="AlphaFoldDB" id="A0A3D8Y5A1"/>
<dbReference type="EMBL" id="QNUL01000026">
    <property type="protein sequence ID" value="REA57651.1"/>
    <property type="molecule type" value="Genomic_DNA"/>
</dbReference>
<dbReference type="GO" id="GO:0016747">
    <property type="term" value="F:acyltransferase activity, transferring groups other than amino-acyl groups"/>
    <property type="evidence" value="ECO:0007669"/>
    <property type="project" value="InterPro"/>
</dbReference>
<feature type="domain" description="N-acetyltransferase" evidence="1">
    <location>
        <begin position="1"/>
        <end position="147"/>
    </location>
</feature>
<sequence>MEIRKHKESDRPAIMKIMQLNTPEYFSPNEEKDLIYYLDEHAGNYFVAEEDGVILGCAGFNISQDGRIGGLSWDFVHPSAQGKGIGSALTIYRLEEIRKIETVQVFSVRTSQMAYPFYEKFGLVVKEIVKDYWDAGYDLYHMEVDIKLAGRTK</sequence>
<dbReference type="CDD" id="cd04301">
    <property type="entry name" value="NAT_SF"/>
    <property type="match status" value="1"/>
</dbReference>
<dbReference type="InterPro" id="IPR000182">
    <property type="entry name" value="GNAT_dom"/>
</dbReference>
<dbReference type="Gene3D" id="3.40.630.30">
    <property type="match status" value="1"/>
</dbReference>
<keyword evidence="3" id="KW-1185">Reference proteome</keyword>